<dbReference type="SUPFAM" id="SSF54211">
    <property type="entry name" value="Ribosomal protein S5 domain 2-like"/>
    <property type="match status" value="1"/>
</dbReference>
<dbReference type="InterPro" id="IPR020568">
    <property type="entry name" value="Ribosomal_Su5_D2-typ_SF"/>
</dbReference>
<evidence type="ECO:0000256" key="1">
    <source>
        <dbReference type="ARBA" id="ARBA00006354"/>
    </source>
</evidence>
<dbReference type="SUPFAM" id="SSF52540">
    <property type="entry name" value="P-loop containing nucleoside triphosphate hydrolases"/>
    <property type="match status" value="1"/>
</dbReference>
<dbReference type="InterPro" id="IPR045006">
    <property type="entry name" value="CHLI-like"/>
</dbReference>
<gene>
    <name evidence="6" type="ORF">VLY81_07770</name>
</gene>
<dbReference type="InterPro" id="IPR014721">
    <property type="entry name" value="Ribsml_uS5_D2-typ_fold_subgr"/>
</dbReference>
<reference evidence="7" key="1">
    <citation type="submission" date="2023-12" db="EMBL/GenBank/DDBJ databases">
        <title>Novel isolates from deep terrestrial aquifers shed light on the physiology and ecology of the class Limnochordia.</title>
        <authorList>
            <person name="Karnachuk O.V."/>
            <person name="Lukina A.P."/>
            <person name="Avakyan M.R."/>
            <person name="Kadnikov V."/>
            <person name="Begmatov S."/>
            <person name="Beletsky A.V."/>
            <person name="Mardanov A.V."/>
            <person name="Ravin N.V."/>
        </authorList>
    </citation>
    <scope>NUCLEOTIDE SEQUENCE [LARGE SCALE GENOMIC DNA]</scope>
    <source>
        <strain evidence="7">LN</strain>
    </source>
</reference>
<dbReference type="PROSITE" id="PS50051">
    <property type="entry name" value="MCM_2"/>
    <property type="match status" value="1"/>
</dbReference>
<dbReference type="SMART" id="SM00382">
    <property type="entry name" value="AAA"/>
    <property type="match status" value="1"/>
</dbReference>
<evidence type="ECO:0000256" key="4">
    <source>
        <dbReference type="SAM" id="MobiDB-lite"/>
    </source>
</evidence>
<protein>
    <submittedName>
        <fullName evidence="6">YifB family Mg chelatase-like AAA ATPase</fullName>
    </submittedName>
</protein>
<dbReference type="InterPro" id="IPR004482">
    <property type="entry name" value="Mg_chelat-rel"/>
</dbReference>
<evidence type="ECO:0000313" key="6">
    <source>
        <dbReference type="EMBL" id="WRP13350.1"/>
    </source>
</evidence>
<dbReference type="EMBL" id="CP141614">
    <property type="protein sequence ID" value="WRP13350.1"/>
    <property type="molecule type" value="Genomic_DNA"/>
</dbReference>
<evidence type="ECO:0000256" key="3">
    <source>
        <dbReference type="ARBA" id="ARBA00022840"/>
    </source>
</evidence>
<proteinExistence type="inferred from homology"/>
<sequence length="538" mass="57998">MSFFVGYARTWGAVVVGIEGHVIDVEAHLGGGLPEFRLVGLPDAAVRESRDRVRSALLHVGFAMPAGRITVNLAPARLRKAGNSLDLPIACAVLAAAGKLPPQRLRGLLLVGELSLAGELRAVEGIVPLLVAAARLPSVTVVLPEADAGVARMLGQVPWIALPDLEAVLQRLIQGVPEARGGGGRGAAPSFDLPAPGSGQAVPVAGGEDMADVKGQSLARRAMEIAAAGWHPVMLLGPPGSGKTMLARRLRGILPPLSRQEWLEVLQTHSAAGQPLPQEQGGGSWQPWTPRPFRAPHHSVTAAGLIGGGARVTPGELTLAHRGLLFLDEFAELSKEAVDALREPMEEGWVTLTRAQASVRLPAETLIVGAANPCPCGRLGSRDGACRCRDVEIRRYRRRLDGPVADRFDLWVQTRPVGEMEMLRGLPSEPSRLVRERVLEARHRQLHRFRREGWRPVPFGRSPVNGRMSPEEVRRLCRLDAELERETAALARQLRVSARGLVRILAVARTIADLAGSDRIAPEHVHEAMQYRRRDGGA</sequence>
<evidence type="ECO:0000256" key="2">
    <source>
        <dbReference type="ARBA" id="ARBA00022741"/>
    </source>
</evidence>
<feature type="domain" description="MCM C-terminal AAA(+) ATPase" evidence="5">
    <location>
        <begin position="315"/>
        <end position="373"/>
    </location>
</feature>
<organism evidence="6 7">
    <name type="scientific">Geochorda subterranea</name>
    <dbReference type="NCBI Taxonomy" id="3109564"/>
    <lineage>
        <taxon>Bacteria</taxon>
        <taxon>Bacillati</taxon>
        <taxon>Bacillota</taxon>
        <taxon>Limnochordia</taxon>
        <taxon>Limnochordales</taxon>
        <taxon>Geochordaceae</taxon>
        <taxon>Geochorda</taxon>
    </lineage>
</organism>
<accession>A0ABZ1BLA3</accession>
<comment type="similarity">
    <text evidence="1">Belongs to the Mg-chelatase subunits D/I family. ComM subfamily.</text>
</comment>
<evidence type="ECO:0000259" key="5">
    <source>
        <dbReference type="PROSITE" id="PS50051"/>
    </source>
</evidence>
<dbReference type="NCBIfam" id="TIGR00368">
    <property type="entry name" value="YifB family Mg chelatase-like AAA ATPase"/>
    <property type="match status" value="1"/>
</dbReference>
<evidence type="ECO:0000313" key="7">
    <source>
        <dbReference type="Proteomes" id="UP001333102"/>
    </source>
</evidence>
<keyword evidence="7" id="KW-1185">Reference proteome</keyword>
<dbReference type="InterPro" id="IPR003593">
    <property type="entry name" value="AAA+_ATPase"/>
</dbReference>
<dbReference type="InterPro" id="IPR027417">
    <property type="entry name" value="P-loop_NTPase"/>
</dbReference>
<dbReference type="Gene3D" id="3.40.50.300">
    <property type="entry name" value="P-loop containing nucleotide triphosphate hydrolases"/>
    <property type="match status" value="1"/>
</dbReference>
<feature type="region of interest" description="Disordered" evidence="4">
    <location>
        <begin position="180"/>
        <end position="206"/>
    </location>
</feature>
<dbReference type="Pfam" id="PF01078">
    <property type="entry name" value="Mg_chelatase"/>
    <property type="match status" value="1"/>
</dbReference>
<dbReference type="PANTHER" id="PTHR32039:SF7">
    <property type="entry name" value="COMPETENCE PROTEIN COMM"/>
    <property type="match status" value="1"/>
</dbReference>
<dbReference type="InterPro" id="IPR000523">
    <property type="entry name" value="Mg_chelatse_chII-like_cat_dom"/>
</dbReference>
<dbReference type="Gene3D" id="3.30.230.10">
    <property type="match status" value="1"/>
</dbReference>
<dbReference type="RefSeq" id="WP_324667595.1">
    <property type="nucleotide sequence ID" value="NZ_CP141614.1"/>
</dbReference>
<dbReference type="InterPro" id="IPR001208">
    <property type="entry name" value="MCM_dom"/>
</dbReference>
<name>A0ABZ1BLA3_9FIRM</name>
<dbReference type="InterPro" id="IPR025158">
    <property type="entry name" value="Mg_chelat-rel_C"/>
</dbReference>
<dbReference type="Pfam" id="PF13335">
    <property type="entry name" value="Mg_chelatase_C"/>
    <property type="match status" value="1"/>
</dbReference>
<dbReference type="Proteomes" id="UP001333102">
    <property type="component" value="Chromosome"/>
</dbReference>
<keyword evidence="3" id="KW-0067">ATP-binding</keyword>
<dbReference type="Pfam" id="PF13541">
    <property type="entry name" value="ChlI"/>
    <property type="match status" value="1"/>
</dbReference>
<dbReference type="PANTHER" id="PTHR32039">
    <property type="entry name" value="MAGNESIUM-CHELATASE SUBUNIT CHLI"/>
    <property type="match status" value="1"/>
</dbReference>
<keyword evidence="2" id="KW-0547">Nucleotide-binding</keyword>